<protein>
    <submittedName>
        <fullName evidence="2">Uncharacterized protein</fullName>
    </submittedName>
</protein>
<evidence type="ECO:0000313" key="2">
    <source>
        <dbReference type="EMBL" id="KAJ1974882.1"/>
    </source>
</evidence>
<proteinExistence type="predicted"/>
<evidence type="ECO:0000313" key="3">
    <source>
        <dbReference type="Proteomes" id="UP001151582"/>
    </source>
</evidence>
<keyword evidence="3" id="KW-1185">Reference proteome</keyword>
<comment type="caution">
    <text evidence="2">The sequence shown here is derived from an EMBL/GenBank/DDBJ whole genome shotgun (WGS) entry which is preliminary data.</text>
</comment>
<reference evidence="2" key="1">
    <citation type="submission" date="2022-07" db="EMBL/GenBank/DDBJ databases">
        <title>Phylogenomic reconstructions and comparative analyses of Kickxellomycotina fungi.</title>
        <authorList>
            <person name="Reynolds N.K."/>
            <person name="Stajich J.E."/>
            <person name="Barry K."/>
            <person name="Grigoriev I.V."/>
            <person name="Crous P."/>
            <person name="Smith M.E."/>
        </authorList>
    </citation>
    <scope>NUCLEOTIDE SEQUENCE</scope>
    <source>
        <strain evidence="2">RSA 567</strain>
    </source>
</reference>
<dbReference type="AlphaFoldDB" id="A0A9W8B0E4"/>
<dbReference type="EMBL" id="JANBQB010000595">
    <property type="protein sequence ID" value="KAJ1974882.1"/>
    <property type="molecule type" value="Genomic_DNA"/>
</dbReference>
<dbReference type="Proteomes" id="UP001151582">
    <property type="component" value="Unassembled WGS sequence"/>
</dbReference>
<name>A0A9W8B0E4_9FUNG</name>
<gene>
    <name evidence="2" type="ORF">H4R34_004547</name>
</gene>
<organism evidence="2 3">
    <name type="scientific">Dimargaris verticillata</name>
    <dbReference type="NCBI Taxonomy" id="2761393"/>
    <lineage>
        <taxon>Eukaryota</taxon>
        <taxon>Fungi</taxon>
        <taxon>Fungi incertae sedis</taxon>
        <taxon>Zoopagomycota</taxon>
        <taxon>Kickxellomycotina</taxon>
        <taxon>Dimargaritomycetes</taxon>
        <taxon>Dimargaritales</taxon>
        <taxon>Dimargaritaceae</taxon>
        <taxon>Dimargaris</taxon>
    </lineage>
</organism>
<evidence type="ECO:0000256" key="1">
    <source>
        <dbReference type="SAM" id="MobiDB-lite"/>
    </source>
</evidence>
<sequence length="131" mass="13789">MTSASSPLLPAQQTIELTLIPLRIGVLPLPRLHVTVQARASPFLVAHTVYRHTHTKVFVLPGGPMEPAVASKPSWGDEPPTVAVSDGPDVDGNTGHGYSSRSNTAYASQVIVTADAQGTLAARADPAFIRQ</sequence>
<accession>A0A9W8B0E4</accession>
<feature type="region of interest" description="Disordered" evidence="1">
    <location>
        <begin position="69"/>
        <end position="101"/>
    </location>
</feature>